<dbReference type="SUPFAM" id="SSF54001">
    <property type="entry name" value="Cysteine proteinases"/>
    <property type="match status" value="1"/>
</dbReference>
<dbReference type="InterPro" id="IPR024301">
    <property type="entry name" value="Amidase_6"/>
</dbReference>
<evidence type="ECO:0000313" key="5">
    <source>
        <dbReference type="Proteomes" id="UP000298127"/>
    </source>
</evidence>
<dbReference type="PANTHER" id="PTHR40032">
    <property type="entry name" value="EXPORTED PROTEIN-RELATED"/>
    <property type="match status" value="1"/>
</dbReference>
<dbReference type="Gene3D" id="2.60.40.10">
    <property type="entry name" value="Immunoglobulins"/>
    <property type="match status" value="1"/>
</dbReference>
<evidence type="ECO:0000259" key="3">
    <source>
        <dbReference type="Pfam" id="PF12671"/>
    </source>
</evidence>
<dbReference type="InterPro" id="IPR013783">
    <property type="entry name" value="Ig-like_fold"/>
</dbReference>
<feature type="region of interest" description="Disordered" evidence="1">
    <location>
        <begin position="76"/>
        <end position="102"/>
    </location>
</feature>
<gene>
    <name evidence="4" type="ORF">E4M00_08605</name>
</gene>
<dbReference type="InterPro" id="IPR038765">
    <property type="entry name" value="Papain-like_cys_pep_sf"/>
</dbReference>
<name>A0A4Y9R0Q5_9MICO</name>
<feature type="domain" description="IPT/TIG" evidence="2">
    <location>
        <begin position="113"/>
        <end position="176"/>
    </location>
</feature>
<dbReference type="AlphaFoldDB" id="A0A4Y9R0Q5"/>
<dbReference type="RefSeq" id="WP_135120091.1">
    <property type="nucleotide sequence ID" value="NZ_SPQZ01000003.1"/>
</dbReference>
<dbReference type="Proteomes" id="UP000298127">
    <property type="component" value="Unassembled WGS sequence"/>
</dbReference>
<dbReference type="SUPFAM" id="SSF81296">
    <property type="entry name" value="E set domains"/>
    <property type="match status" value="1"/>
</dbReference>
<dbReference type="GO" id="GO:0005975">
    <property type="term" value="P:carbohydrate metabolic process"/>
    <property type="evidence" value="ECO:0007669"/>
    <property type="project" value="UniProtKB-ARBA"/>
</dbReference>
<protein>
    <recommendedName>
        <fullName evidence="6">IPT/TIG domain-containing protein</fullName>
    </recommendedName>
</protein>
<dbReference type="EMBL" id="SPQZ01000003">
    <property type="protein sequence ID" value="TFV98087.1"/>
    <property type="molecule type" value="Genomic_DNA"/>
</dbReference>
<proteinExistence type="predicted"/>
<dbReference type="InterPro" id="IPR002909">
    <property type="entry name" value="IPT_dom"/>
</dbReference>
<dbReference type="InterPro" id="IPR014756">
    <property type="entry name" value="Ig_E-set"/>
</dbReference>
<feature type="domain" description="Putative amidase" evidence="3">
    <location>
        <begin position="215"/>
        <end position="351"/>
    </location>
</feature>
<evidence type="ECO:0008006" key="6">
    <source>
        <dbReference type="Google" id="ProtNLM"/>
    </source>
</evidence>
<organism evidence="4 5">
    <name type="scientific">Orlajensenia leifsoniae</name>
    <dbReference type="NCBI Taxonomy" id="2561933"/>
    <lineage>
        <taxon>Bacteria</taxon>
        <taxon>Bacillati</taxon>
        <taxon>Actinomycetota</taxon>
        <taxon>Actinomycetes</taxon>
        <taxon>Micrococcales</taxon>
        <taxon>Microbacteriaceae</taxon>
        <taxon>Orlajensenia</taxon>
    </lineage>
</organism>
<evidence type="ECO:0000313" key="4">
    <source>
        <dbReference type="EMBL" id="TFV98087.1"/>
    </source>
</evidence>
<sequence length="366" mass="37928">MLHRSTSTSTHPTLFSTLRLVASRRHRRGQHASHSPFTAGTALVGCGLALSITAGALTIGATAGASATDAPSRAAASAGSATGTKHGATITPVKTPTPVDDDKPVIDALPVVTSGPVTGGTTVTLSGANLTDVATVTIGGQAAPVLSATDETVTVAAPAAPRYSEGTVPITVLDTTGTAVPLDVTPATTLADLNVKGAAAPALTFSYTPDEHITAQTNYMLTYWSSYNSQYFMSIDGADCANFASQGLIARGWTMDADWWYADDGQTSPSWISSTALYGYLGAHPERATYLGGDRTNVKVGDIAQFDWDDSGDLDHTTTVTRVDHTADGVKVYVAGHTKDSDYWDVDEALATGGGTVQFWGIKNQV</sequence>
<dbReference type="PANTHER" id="PTHR40032:SF1">
    <property type="entry name" value="EXPORTED PROTEIN"/>
    <property type="match status" value="1"/>
</dbReference>
<keyword evidence="5" id="KW-1185">Reference proteome</keyword>
<dbReference type="Pfam" id="PF12671">
    <property type="entry name" value="Amidase_6"/>
    <property type="match status" value="1"/>
</dbReference>
<feature type="compositionally biased region" description="Low complexity" evidence="1">
    <location>
        <begin position="76"/>
        <end position="89"/>
    </location>
</feature>
<dbReference type="Pfam" id="PF01833">
    <property type="entry name" value="TIG"/>
    <property type="match status" value="1"/>
</dbReference>
<dbReference type="CDD" id="cd00102">
    <property type="entry name" value="IPT"/>
    <property type="match status" value="1"/>
</dbReference>
<accession>A0A4Y9R0Q5</accession>
<evidence type="ECO:0000256" key="1">
    <source>
        <dbReference type="SAM" id="MobiDB-lite"/>
    </source>
</evidence>
<reference evidence="4 5" key="1">
    <citation type="journal article" date="2018" name="J. Microbiol.">
        <title>Leifsonia flava sp. nov., a novel actinobacterium isolated from the rhizosphere of Aquilegia viridiflora.</title>
        <authorList>
            <person name="Cai Y."/>
            <person name="Tao W.Z."/>
            <person name="Ma Y.J."/>
            <person name="Cheng J."/>
            <person name="Zhang M.Y."/>
            <person name="Zhang Y.X."/>
        </authorList>
    </citation>
    <scope>NUCLEOTIDE SEQUENCE [LARGE SCALE GENOMIC DNA]</scope>
    <source>
        <strain evidence="4 5">SYP-B2174</strain>
    </source>
</reference>
<evidence type="ECO:0000259" key="2">
    <source>
        <dbReference type="Pfam" id="PF01833"/>
    </source>
</evidence>
<comment type="caution">
    <text evidence="4">The sequence shown here is derived from an EMBL/GenBank/DDBJ whole genome shotgun (WGS) entry which is preliminary data.</text>
</comment>